<sequence>MTRIPRQAVHIINLLSEMYSFIYQASPPSSITPFTFLCINPLPLPKSHLLDLKTNAYYFKAHHLLDEMPPEHLDVPKHFWSSSSPILIIGLPTVKAGILSQLASD</sequence>
<reference evidence="1" key="2">
    <citation type="submission" date="2020-07" db="EMBL/GenBank/DDBJ databases">
        <authorList>
            <person name="Vera ALvarez R."/>
            <person name="Arias-Moreno D.M."/>
            <person name="Jimenez-Jacinto V."/>
            <person name="Jimenez-Bremont J.F."/>
            <person name="Swaminathan K."/>
            <person name="Moose S.P."/>
            <person name="Guerrero-Gonzalez M.L."/>
            <person name="Marino-Ramirez L."/>
            <person name="Landsman D."/>
            <person name="Rodriguez-Kessler M."/>
            <person name="Delgado-Sanchez P."/>
        </authorList>
    </citation>
    <scope>NUCLEOTIDE SEQUENCE</scope>
    <source>
        <tissue evidence="1">Cladode</tissue>
    </source>
</reference>
<organism evidence="1">
    <name type="scientific">Opuntia streptacantha</name>
    <name type="common">Prickly pear cactus</name>
    <name type="synonym">Opuntia cardona</name>
    <dbReference type="NCBI Taxonomy" id="393608"/>
    <lineage>
        <taxon>Eukaryota</taxon>
        <taxon>Viridiplantae</taxon>
        <taxon>Streptophyta</taxon>
        <taxon>Embryophyta</taxon>
        <taxon>Tracheophyta</taxon>
        <taxon>Spermatophyta</taxon>
        <taxon>Magnoliopsida</taxon>
        <taxon>eudicotyledons</taxon>
        <taxon>Gunneridae</taxon>
        <taxon>Pentapetalae</taxon>
        <taxon>Caryophyllales</taxon>
        <taxon>Cactineae</taxon>
        <taxon>Cactaceae</taxon>
        <taxon>Opuntioideae</taxon>
        <taxon>Opuntia</taxon>
    </lineage>
</organism>
<reference evidence="1" key="1">
    <citation type="journal article" date="2013" name="J. Plant Res.">
        <title>Effect of fungi and light on seed germination of three Opuntia species from semiarid lands of central Mexico.</title>
        <authorList>
            <person name="Delgado-Sanchez P."/>
            <person name="Jimenez-Bremont J.F."/>
            <person name="Guerrero-Gonzalez Mde L."/>
            <person name="Flores J."/>
        </authorList>
    </citation>
    <scope>NUCLEOTIDE SEQUENCE</scope>
    <source>
        <tissue evidence="1">Cladode</tissue>
    </source>
</reference>
<accession>A0A7C9E7H3</accession>
<name>A0A7C9E7H3_OPUST</name>
<dbReference type="AlphaFoldDB" id="A0A7C9E7H3"/>
<dbReference type="EMBL" id="GISG01199635">
    <property type="protein sequence ID" value="MBA4658203.1"/>
    <property type="molecule type" value="Transcribed_RNA"/>
</dbReference>
<protein>
    <submittedName>
        <fullName evidence="1">Uncharacterized protein</fullName>
    </submittedName>
</protein>
<evidence type="ECO:0000313" key="1">
    <source>
        <dbReference type="EMBL" id="MBA4658203.1"/>
    </source>
</evidence>
<proteinExistence type="predicted"/>